<gene>
    <name evidence="3" type="ORF">C8F04DRAFT_1210129</name>
</gene>
<evidence type="ECO:0000313" key="4">
    <source>
        <dbReference type="Proteomes" id="UP001218188"/>
    </source>
</evidence>
<feature type="region of interest" description="Disordered" evidence="1">
    <location>
        <begin position="63"/>
        <end position="90"/>
    </location>
</feature>
<feature type="compositionally biased region" description="Polar residues" evidence="1">
    <location>
        <begin position="69"/>
        <end position="86"/>
    </location>
</feature>
<organism evidence="3 4">
    <name type="scientific">Mycena alexandri</name>
    <dbReference type="NCBI Taxonomy" id="1745969"/>
    <lineage>
        <taxon>Eukaryota</taxon>
        <taxon>Fungi</taxon>
        <taxon>Dikarya</taxon>
        <taxon>Basidiomycota</taxon>
        <taxon>Agaricomycotina</taxon>
        <taxon>Agaricomycetes</taxon>
        <taxon>Agaricomycetidae</taxon>
        <taxon>Agaricales</taxon>
        <taxon>Marasmiineae</taxon>
        <taxon>Mycenaceae</taxon>
        <taxon>Mycena</taxon>
    </lineage>
</organism>
<feature type="domain" description="Integrase core" evidence="2">
    <location>
        <begin position="208"/>
        <end position="258"/>
    </location>
</feature>
<comment type="caution">
    <text evidence="3">The sequence shown here is derived from an EMBL/GenBank/DDBJ whole genome shotgun (WGS) entry which is preliminary data.</text>
</comment>
<accession>A0AAD6X5Z2</accession>
<reference evidence="3" key="1">
    <citation type="submission" date="2023-03" db="EMBL/GenBank/DDBJ databases">
        <title>Massive genome expansion in bonnet fungi (Mycena s.s.) driven by repeated elements and novel gene families across ecological guilds.</title>
        <authorList>
            <consortium name="Lawrence Berkeley National Laboratory"/>
            <person name="Harder C.B."/>
            <person name="Miyauchi S."/>
            <person name="Viragh M."/>
            <person name="Kuo A."/>
            <person name="Thoen E."/>
            <person name="Andreopoulos B."/>
            <person name="Lu D."/>
            <person name="Skrede I."/>
            <person name="Drula E."/>
            <person name="Henrissat B."/>
            <person name="Morin E."/>
            <person name="Kohler A."/>
            <person name="Barry K."/>
            <person name="LaButti K."/>
            <person name="Morin E."/>
            <person name="Salamov A."/>
            <person name="Lipzen A."/>
            <person name="Mereny Z."/>
            <person name="Hegedus B."/>
            <person name="Baldrian P."/>
            <person name="Stursova M."/>
            <person name="Weitz H."/>
            <person name="Taylor A."/>
            <person name="Grigoriev I.V."/>
            <person name="Nagy L.G."/>
            <person name="Martin F."/>
            <person name="Kauserud H."/>
        </authorList>
    </citation>
    <scope>NUCLEOTIDE SEQUENCE</scope>
    <source>
        <strain evidence="3">CBHHK200</strain>
    </source>
</reference>
<name>A0AAD6X5Z2_9AGAR</name>
<dbReference type="AlphaFoldDB" id="A0AAD6X5Z2"/>
<dbReference type="EMBL" id="JARJCM010000045">
    <property type="protein sequence ID" value="KAJ7036201.1"/>
    <property type="molecule type" value="Genomic_DNA"/>
</dbReference>
<dbReference type="PANTHER" id="PTHR46791">
    <property type="entry name" value="EXPRESSED PROTEIN"/>
    <property type="match status" value="1"/>
</dbReference>
<evidence type="ECO:0000259" key="2">
    <source>
        <dbReference type="Pfam" id="PF24764"/>
    </source>
</evidence>
<protein>
    <recommendedName>
        <fullName evidence="2">Integrase core domain-containing protein</fullName>
    </recommendedName>
</protein>
<dbReference type="InterPro" id="IPR058913">
    <property type="entry name" value="Integrase_dom_put"/>
</dbReference>
<dbReference type="Pfam" id="PF24764">
    <property type="entry name" value="rva_4"/>
    <property type="match status" value="1"/>
</dbReference>
<dbReference type="PANTHER" id="PTHR46791:SF5">
    <property type="entry name" value="CLR5 DOMAIN-CONTAINING PROTEIN-RELATED"/>
    <property type="match status" value="1"/>
</dbReference>
<sequence length="258" mass="28493">MSEPLENLRAAYQILKGNTQLSFQVDEALQFFAAAQLHQDIIPPTEFAVLETSIDTMVTTLNEARHQSSDPPTSSPLTVTTHSSTGGRPHVDIDPTFLSHALTLRGPTGLRPVFSVSSRTIQRRALEYGLVQPGEPIYTDTPQPNGTVSRTYTSTSVPVSPISDEDLDFIVSAILRTFPNFGRRMLKGWLRAAGYHIPRDRLAASYLCLIHFKIVIHCFIDGKSCYVTGIRVSNNNRAETVLNLFHTAVTSYGLPSHV</sequence>
<keyword evidence="4" id="KW-1185">Reference proteome</keyword>
<evidence type="ECO:0000256" key="1">
    <source>
        <dbReference type="SAM" id="MobiDB-lite"/>
    </source>
</evidence>
<proteinExistence type="predicted"/>
<evidence type="ECO:0000313" key="3">
    <source>
        <dbReference type="EMBL" id="KAJ7036201.1"/>
    </source>
</evidence>
<dbReference type="Proteomes" id="UP001218188">
    <property type="component" value="Unassembled WGS sequence"/>
</dbReference>